<evidence type="ECO:0000313" key="1">
    <source>
        <dbReference type="EMBL" id="KAK2142852.1"/>
    </source>
</evidence>
<evidence type="ECO:0000313" key="2">
    <source>
        <dbReference type="Proteomes" id="UP001208570"/>
    </source>
</evidence>
<proteinExistence type="predicted"/>
<dbReference type="GO" id="GO:0050659">
    <property type="term" value="F:N-acetylgalactosamine 4-sulfate 6-O-sulfotransferase activity"/>
    <property type="evidence" value="ECO:0007669"/>
    <property type="project" value="TreeGrafter"/>
</dbReference>
<name>A0AAD9MR98_9ANNE</name>
<accession>A0AAD9MR98</accession>
<reference evidence="1" key="1">
    <citation type="journal article" date="2023" name="Mol. Biol. Evol.">
        <title>Third-Generation Sequencing Reveals the Adaptive Role of the Epigenome in Three Deep-Sea Polychaetes.</title>
        <authorList>
            <person name="Perez M."/>
            <person name="Aroh O."/>
            <person name="Sun Y."/>
            <person name="Lan Y."/>
            <person name="Juniper S.K."/>
            <person name="Young C.R."/>
            <person name="Angers B."/>
            <person name="Qian P.Y."/>
        </authorList>
    </citation>
    <scope>NUCLEOTIDE SEQUENCE</scope>
    <source>
        <strain evidence="1">P08H-3</strain>
    </source>
</reference>
<protein>
    <recommendedName>
        <fullName evidence="3">Sulfotransferase domain-containing protein</fullName>
    </recommendedName>
</protein>
<dbReference type="PANTHER" id="PTHR15723:SF0">
    <property type="entry name" value="CARBOHYDRATE SULFOTRANSFERASE 15"/>
    <property type="match status" value="1"/>
</dbReference>
<dbReference type="Gene3D" id="3.40.50.300">
    <property type="entry name" value="P-loop containing nucleotide triphosphate hydrolases"/>
    <property type="match status" value="1"/>
</dbReference>
<gene>
    <name evidence="1" type="ORF">LSH36_907g01051</name>
</gene>
<comment type="caution">
    <text evidence="1">The sequence shown here is derived from an EMBL/GenBank/DDBJ whole genome shotgun (WGS) entry which is preliminary data.</text>
</comment>
<dbReference type="AlphaFoldDB" id="A0AAD9MR98"/>
<dbReference type="EMBL" id="JAODUP010000907">
    <property type="protein sequence ID" value="KAK2142852.1"/>
    <property type="molecule type" value="Genomic_DNA"/>
</dbReference>
<dbReference type="SUPFAM" id="SSF52540">
    <property type="entry name" value="P-loop containing nucleoside triphosphate hydrolases"/>
    <property type="match status" value="1"/>
</dbReference>
<dbReference type="InterPro" id="IPR027417">
    <property type="entry name" value="P-loop_NTPase"/>
</dbReference>
<dbReference type="PANTHER" id="PTHR15723">
    <property type="entry name" value="CARBOHYDRATE SULFOTRANSFERASE 15"/>
    <property type="match status" value="1"/>
</dbReference>
<sequence length="210" mass="24974">MHSDVKRWSGWGNVFEVMQKVIDKRRERDSENLGWRVRCFPYFFLIGFTKCGTTDLFESLSHIPDFIRPLTKEPEFWNMYRLPFQIQKDGVVLPRATLGDYLDVFDEAAEQIRQYTIMTEHGVVYHPGVVGILVHVSWLSFGMRANDHITYIADRTIPDEALRRIKTLRIINPSTKVRFWRTTRTLLFNFLQPFNERLVTLLQSDKWTWN</sequence>
<dbReference type="GO" id="GO:0019319">
    <property type="term" value="P:hexose biosynthetic process"/>
    <property type="evidence" value="ECO:0007669"/>
    <property type="project" value="TreeGrafter"/>
</dbReference>
<keyword evidence="2" id="KW-1185">Reference proteome</keyword>
<organism evidence="1 2">
    <name type="scientific">Paralvinella palmiformis</name>
    <dbReference type="NCBI Taxonomy" id="53620"/>
    <lineage>
        <taxon>Eukaryota</taxon>
        <taxon>Metazoa</taxon>
        <taxon>Spiralia</taxon>
        <taxon>Lophotrochozoa</taxon>
        <taxon>Annelida</taxon>
        <taxon>Polychaeta</taxon>
        <taxon>Sedentaria</taxon>
        <taxon>Canalipalpata</taxon>
        <taxon>Terebellida</taxon>
        <taxon>Terebelliformia</taxon>
        <taxon>Alvinellidae</taxon>
        <taxon>Paralvinella</taxon>
    </lineage>
</organism>
<evidence type="ECO:0008006" key="3">
    <source>
        <dbReference type="Google" id="ProtNLM"/>
    </source>
</evidence>
<dbReference type="InterPro" id="IPR052654">
    <property type="entry name" value="CS_Sulfotransferase"/>
</dbReference>
<dbReference type="Proteomes" id="UP001208570">
    <property type="component" value="Unassembled WGS sequence"/>
</dbReference>